<dbReference type="Gene3D" id="2.40.110.10">
    <property type="entry name" value="Butyryl-CoA Dehydrogenase, subunit A, domain 2"/>
    <property type="match status" value="1"/>
</dbReference>
<dbReference type="SUPFAM" id="SSF47203">
    <property type="entry name" value="Acyl-CoA dehydrogenase C-terminal domain-like"/>
    <property type="match status" value="1"/>
</dbReference>
<dbReference type="EMBL" id="CP049811">
    <property type="protein sequence ID" value="QIK41566.1"/>
    <property type="molecule type" value="Genomic_DNA"/>
</dbReference>
<comment type="cofactor">
    <cofactor evidence="1 6">
        <name>FAD</name>
        <dbReference type="ChEBI" id="CHEBI:57692"/>
    </cofactor>
</comment>
<feature type="domain" description="Acyl-CoA dehydrogenase/oxidase N-terminal" evidence="9">
    <location>
        <begin position="17"/>
        <end position="128"/>
    </location>
</feature>
<dbReference type="InterPro" id="IPR046373">
    <property type="entry name" value="Acyl-CoA_Oxase/DH_mid-dom_sf"/>
</dbReference>
<dbReference type="InterPro" id="IPR009100">
    <property type="entry name" value="AcylCoA_DH/oxidase_NM_dom_sf"/>
</dbReference>
<evidence type="ECO:0000256" key="6">
    <source>
        <dbReference type="RuleBase" id="RU362125"/>
    </source>
</evidence>
<dbReference type="Gene3D" id="1.10.540.10">
    <property type="entry name" value="Acyl-CoA dehydrogenase/oxidase, N-terminal domain"/>
    <property type="match status" value="1"/>
</dbReference>
<dbReference type="InterPro" id="IPR052161">
    <property type="entry name" value="Mycobact_Acyl-CoA_DH"/>
</dbReference>
<protein>
    <submittedName>
        <fullName evidence="10">Pimeloyl-CoA dehydrogenase large subunit</fullName>
    </submittedName>
</protein>
<dbReference type="FunFam" id="2.40.110.10:FF:000011">
    <property type="entry name" value="Acyl-CoA dehydrogenase FadE34"/>
    <property type="match status" value="1"/>
</dbReference>
<dbReference type="InterPro" id="IPR006091">
    <property type="entry name" value="Acyl-CoA_Oxase/DH_mid-dom"/>
</dbReference>
<evidence type="ECO:0000256" key="4">
    <source>
        <dbReference type="ARBA" id="ARBA00022827"/>
    </source>
</evidence>
<evidence type="ECO:0000256" key="1">
    <source>
        <dbReference type="ARBA" id="ARBA00001974"/>
    </source>
</evidence>
<dbReference type="GO" id="GO:0016627">
    <property type="term" value="F:oxidoreductase activity, acting on the CH-CH group of donors"/>
    <property type="evidence" value="ECO:0007669"/>
    <property type="project" value="InterPro"/>
</dbReference>
<dbReference type="SUPFAM" id="SSF56645">
    <property type="entry name" value="Acyl-CoA dehydrogenase NM domain-like"/>
    <property type="match status" value="1"/>
</dbReference>
<keyword evidence="4 6" id="KW-0274">FAD</keyword>
<dbReference type="Pfam" id="PF02770">
    <property type="entry name" value="Acyl-CoA_dh_M"/>
    <property type="match status" value="1"/>
</dbReference>
<reference evidence="10 11" key="1">
    <citation type="submission" date="2020-03" db="EMBL/GenBank/DDBJ databases">
        <title>Complete genome sequence of Monaibacterium sp. ALG8 with diverse plasmids.</title>
        <authorList>
            <person name="Sun C."/>
        </authorList>
    </citation>
    <scope>NUCLEOTIDE SEQUENCE [LARGE SCALE GENOMIC DNA]</scope>
    <source>
        <strain evidence="10 11">ALG8</strain>
    </source>
</reference>
<dbReference type="Proteomes" id="UP000500791">
    <property type="component" value="Chromosome"/>
</dbReference>
<evidence type="ECO:0000256" key="5">
    <source>
        <dbReference type="ARBA" id="ARBA00023002"/>
    </source>
</evidence>
<dbReference type="GO" id="GO:0005886">
    <property type="term" value="C:plasma membrane"/>
    <property type="evidence" value="ECO:0007669"/>
    <property type="project" value="TreeGrafter"/>
</dbReference>
<keyword evidence="11" id="KW-1185">Reference proteome</keyword>
<dbReference type="AlphaFoldDB" id="A0A6G7VNW6"/>
<gene>
    <name evidence="10" type="ORF">G8E03_12860</name>
</gene>
<name>A0A6G7VNW6_9RHOB</name>
<dbReference type="InterPro" id="IPR037069">
    <property type="entry name" value="AcylCoA_DH/ox_N_sf"/>
</dbReference>
<evidence type="ECO:0000259" key="7">
    <source>
        <dbReference type="Pfam" id="PF00441"/>
    </source>
</evidence>
<keyword evidence="3 6" id="KW-0285">Flavoprotein</keyword>
<evidence type="ECO:0000259" key="9">
    <source>
        <dbReference type="Pfam" id="PF02771"/>
    </source>
</evidence>
<feature type="domain" description="Acyl-CoA dehydrogenase/oxidase C-terminal" evidence="7">
    <location>
        <begin position="238"/>
        <end position="395"/>
    </location>
</feature>
<dbReference type="InterPro" id="IPR013786">
    <property type="entry name" value="AcylCoA_DH/ox_N"/>
</dbReference>
<dbReference type="RefSeq" id="WP_166192596.1">
    <property type="nucleotide sequence ID" value="NZ_CP049811.1"/>
</dbReference>
<dbReference type="Gene3D" id="1.20.140.10">
    <property type="entry name" value="Butyryl-CoA Dehydrogenase, subunit A, domain 3"/>
    <property type="match status" value="1"/>
</dbReference>
<evidence type="ECO:0000259" key="8">
    <source>
        <dbReference type="Pfam" id="PF02770"/>
    </source>
</evidence>
<evidence type="ECO:0000313" key="10">
    <source>
        <dbReference type="EMBL" id="QIK41566.1"/>
    </source>
</evidence>
<proteinExistence type="inferred from homology"/>
<keyword evidence="5 6" id="KW-0560">Oxidoreductase</keyword>
<dbReference type="InterPro" id="IPR036250">
    <property type="entry name" value="AcylCo_DH-like_C"/>
</dbReference>
<evidence type="ECO:0000313" key="11">
    <source>
        <dbReference type="Proteomes" id="UP000500791"/>
    </source>
</evidence>
<dbReference type="GO" id="GO:0050660">
    <property type="term" value="F:flavin adenine dinucleotide binding"/>
    <property type="evidence" value="ECO:0007669"/>
    <property type="project" value="InterPro"/>
</dbReference>
<evidence type="ECO:0000256" key="2">
    <source>
        <dbReference type="ARBA" id="ARBA00009347"/>
    </source>
</evidence>
<dbReference type="Pfam" id="PF00441">
    <property type="entry name" value="Acyl-CoA_dh_1"/>
    <property type="match status" value="1"/>
</dbReference>
<dbReference type="Pfam" id="PF02771">
    <property type="entry name" value="Acyl-CoA_dh_N"/>
    <property type="match status" value="1"/>
</dbReference>
<dbReference type="InterPro" id="IPR009075">
    <property type="entry name" value="AcylCo_DH/oxidase_C"/>
</dbReference>
<organism evidence="10 11">
    <name type="scientific">Pontivivens nitratireducens</name>
    <dbReference type="NCBI Taxonomy" id="2758038"/>
    <lineage>
        <taxon>Bacteria</taxon>
        <taxon>Pseudomonadati</taxon>
        <taxon>Pseudomonadota</taxon>
        <taxon>Alphaproteobacteria</taxon>
        <taxon>Rhodobacterales</taxon>
        <taxon>Paracoccaceae</taxon>
        <taxon>Pontivivens</taxon>
    </lineage>
</organism>
<dbReference type="KEGG" id="mon:G8E03_12860"/>
<comment type="similarity">
    <text evidence="2 6">Belongs to the acyl-CoA dehydrogenase family.</text>
</comment>
<dbReference type="PANTHER" id="PTHR43292">
    <property type="entry name" value="ACYL-COA DEHYDROGENASE"/>
    <property type="match status" value="1"/>
</dbReference>
<sequence>MVAESNTEDKGFGGIDQAFHDEVAQFVSANLPADIARKVDINAPLNKDDYVRWHKILHSKGWAAPSWPVEYGGTDWSLEQRLAFEEICAEHSAPRLPQFGVGMLGPILISRGTDEQRKRYLPKILSAEEWWCQGYSEPGAGSDLASLKTRAVREGDEYVVTGSKIWTTYAHYADRMFALVRTDSSGRKQQGITFLLLDMRSPGVSVRPITGINGQHVVNEVFFDNVRVPAKDRVGEEGEGWAVAKALLGHERTGIARVGFCKKQFALLTQISSRLDITGKRLLDDPVFAQKLAALSADIEILEWTNLRVLEAVANNRGNGSEASVLKVIATETQQRITELLFEAAGPASLDLAAADGPLPEEDSAYVSSFYFDWRKASIYGGSNEIQRNIISKTVLKD</sequence>
<accession>A0A6G7VNW6</accession>
<feature type="domain" description="Acyl-CoA oxidase/dehydrogenase middle" evidence="8">
    <location>
        <begin position="132"/>
        <end position="226"/>
    </location>
</feature>
<dbReference type="PANTHER" id="PTHR43292:SF3">
    <property type="entry name" value="ACYL-COA DEHYDROGENASE FADE29"/>
    <property type="match status" value="1"/>
</dbReference>
<evidence type="ECO:0000256" key="3">
    <source>
        <dbReference type="ARBA" id="ARBA00022630"/>
    </source>
</evidence>